<evidence type="ECO:0000259" key="5">
    <source>
        <dbReference type="Pfam" id="PF13677"/>
    </source>
</evidence>
<evidence type="ECO:0000256" key="1">
    <source>
        <dbReference type="ARBA" id="ARBA00004370"/>
    </source>
</evidence>
<evidence type="ECO:0000313" key="6">
    <source>
        <dbReference type="EMBL" id="OQD45922.1"/>
    </source>
</evidence>
<dbReference type="Pfam" id="PF13677">
    <property type="entry name" value="MotB_plug"/>
    <property type="match status" value="1"/>
</dbReference>
<organism evidence="6 7">
    <name type="scientific">Candidatus Brocadia sapporoensis</name>
    <dbReference type="NCBI Taxonomy" id="392547"/>
    <lineage>
        <taxon>Bacteria</taxon>
        <taxon>Pseudomonadati</taxon>
        <taxon>Planctomycetota</taxon>
        <taxon>Candidatus Brocadiia</taxon>
        <taxon>Candidatus Brocadiales</taxon>
        <taxon>Candidatus Brocadiaceae</taxon>
        <taxon>Candidatus Brocadia</taxon>
    </lineage>
</organism>
<keyword evidence="3 4" id="KW-0472">Membrane</keyword>
<dbReference type="EMBL" id="MJUW02000069">
    <property type="protein sequence ID" value="OQD45922.1"/>
    <property type="molecule type" value="Genomic_DNA"/>
</dbReference>
<dbReference type="InterPro" id="IPR050330">
    <property type="entry name" value="Bact_OuterMem_StrucFunc"/>
</dbReference>
<comment type="caution">
    <text evidence="6">The sequence shown here is derived from an EMBL/GenBank/DDBJ whole genome shotgun (WGS) entry which is preliminary data.</text>
</comment>
<feature type="transmembrane region" description="Helical" evidence="4">
    <location>
        <begin position="15"/>
        <end position="37"/>
    </location>
</feature>
<dbReference type="AlphaFoldDB" id="A0A1V6M0I4"/>
<dbReference type="InterPro" id="IPR025713">
    <property type="entry name" value="MotB-like_N_dom"/>
</dbReference>
<dbReference type="Gene3D" id="3.30.1330.60">
    <property type="entry name" value="OmpA-like domain"/>
    <property type="match status" value="1"/>
</dbReference>
<evidence type="ECO:0000256" key="2">
    <source>
        <dbReference type="ARBA" id="ARBA00022692"/>
    </source>
</evidence>
<feature type="domain" description="Motility protein B-like N-terminal" evidence="5">
    <location>
        <begin position="6"/>
        <end position="47"/>
    </location>
</feature>
<keyword evidence="2 4" id="KW-0812">Transmembrane</keyword>
<accession>A0A1V6M0I4</accession>
<keyword evidence="4" id="KW-1133">Transmembrane helix</keyword>
<evidence type="ECO:0000313" key="7">
    <source>
        <dbReference type="Proteomes" id="UP000242219"/>
    </source>
</evidence>
<comment type="subcellular location">
    <subcellularLocation>
        <location evidence="1">Membrane</location>
    </subcellularLocation>
</comment>
<gene>
    <name evidence="6" type="ORF">BIY37_05930</name>
</gene>
<evidence type="ECO:0000256" key="3">
    <source>
        <dbReference type="ARBA" id="ARBA00023136"/>
    </source>
</evidence>
<dbReference type="InterPro" id="IPR036737">
    <property type="entry name" value="OmpA-like_sf"/>
</dbReference>
<dbReference type="PANTHER" id="PTHR30329:SF21">
    <property type="entry name" value="LIPOPROTEIN YIAD-RELATED"/>
    <property type="match status" value="1"/>
</dbReference>
<dbReference type="PANTHER" id="PTHR30329">
    <property type="entry name" value="STATOR ELEMENT OF FLAGELLAR MOTOR COMPLEX"/>
    <property type="match status" value="1"/>
</dbReference>
<evidence type="ECO:0000256" key="4">
    <source>
        <dbReference type="SAM" id="Phobius"/>
    </source>
</evidence>
<reference evidence="6 7" key="1">
    <citation type="journal article" date="2016" name="Genome Announc.">
        <title>Draft Genome Sequence of the Anaerobic Ammonium-Oxidizing Bacterium 'Candidatus Brocadia sp. 40'.</title>
        <authorList>
            <person name="Ali M."/>
            <person name="Haroon M.F."/>
            <person name="Narita Y."/>
            <person name="Zhang L."/>
            <person name="Rangel Shaw D."/>
            <person name="Okabe S."/>
            <person name="Saikaly P.E."/>
        </authorList>
    </citation>
    <scope>NUCLEOTIDE SEQUENCE [LARGE SCALE GENOMIC DNA]</scope>
    <source>
        <strain evidence="6 7">40</strain>
    </source>
</reference>
<proteinExistence type="predicted"/>
<sequence>MSDEGGSSGGHGGPVWLLTYCDLITLLVAFFVMLISFSTINVDKYKKDVPKIEESFDPTLWSARFKGIFEEGEMSKSEKPFSGRDGESLMEGGRNLLAALSEKDLQIEEESEMEDQSIENSIDSGQVYNYLSGFVKESGLAKYLDIEDVKIGCKIKIPVGVCFEKGESALKKEAYGVFHELGIALKTVRGKIVVGINAGKIQRRDRLFTAETAMSLDRAANICDFLATKEKIEPQKIAIAGYHSAGAEEQNMVTIMIFKK</sequence>
<keyword evidence="7" id="KW-1185">Reference proteome</keyword>
<dbReference type="RefSeq" id="WP_070066906.1">
    <property type="nucleotide sequence ID" value="NZ_MJUW02000069.1"/>
</dbReference>
<name>A0A1V6M0I4_9BACT</name>
<dbReference type="Proteomes" id="UP000242219">
    <property type="component" value="Unassembled WGS sequence"/>
</dbReference>
<protein>
    <recommendedName>
        <fullName evidence="5">Motility protein B-like N-terminal domain-containing protein</fullName>
    </recommendedName>
</protein>
<dbReference type="GO" id="GO:0016020">
    <property type="term" value="C:membrane"/>
    <property type="evidence" value="ECO:0007669"/>
    <property type="project" value="UniProtKB-SubCell"/>
</dbReference>